<gene>
    <name evidence="1" type="ORF">C2E15_15100</name>
</gene>
<dbReference type="RefSeq" id="WP_104958101.1">
    <property type="nucleotide sequence ID" value="NZ_CP026377.1"/>
</dbReference>
<dbReference type="AlphaFoldDB" id="A0A2L0II70"/>
<keyword evidence="2" id="KW-1185">Reference proteome</keyword>
<name>A0A2L0II70_9GAMM</name>
<dbReference type="EMBL" id="CP026377">
    <property type="protein sequence ID" value="AUX94270.1"/>
    <property type="molecule type" value="Genomic_DNA"/>
</dbReference>
<protein>
    <submittedName>
        <fullName evidence="1">Uncharacterized protein</fullName>
    </submittedName>
</protein>
<organism evidence="1 2">
    <name type="scientific">Mixta gaviniae</name>
    <dbReference type="NCBI Taxonomy" id="665914"/>
    <lineage>
        <taxon>Bacteria</taxon>
        <taxon>Pseudomonadati</taxon>
        <taxon>Pseudomonadota</taxon>
        <taxon>Gammaproteobacteria</taxon>
        <taxon>Enterobacterales</taxon>
        <taxon>Erwiniaceae</taxon>
        <taxon>Mixta</taxon>
    </lineage>
</organism>
<proteinExistence type="predicted"/>
<dbReference type="KEGG" id="pgz:C2E15_15100"/>
<accession>A0A2L0II70</accession>
<evidence type="ECO:0000313" key="2">
    <source>
        <dbReference type="Proteomes" id="UP000238365"/>
    </source>
</evidence>
<sequence>MNIRLNFKDRQEIEKIIAGFDESDNERIYAEVEAMDRQFKSNPVTPVLRALCDNINAFDLAADTIDFQERLNNALWDSLTDYVKHEHALQIFMGRRSFNEVA</sequence>
<evidence type="ECO:0000313" key="1">
    <source>
        <dbReference type="EMBL" id="AUX94270.1"/>
    </source>
</evidence>
<dbReference type="Proteomes" id="UP000238365">
    <property type="component" value="Chromosome"/>
</dbReference>
<dbReference type="OrthoDB" id="6539413at2"/>
<reference evidence="1 2" key="1">
    <citation type="submission" date="2018-01" db="EMBL/GenBank/DDBJ databases">
        <title>Complete and assembled Genome of Pantoea gaviniae DSM22758T.</title>
        <authorList>
            <person name="Stevens M.J.A."/>
            <person name="Zurfluh K."/>
            <person name="Stephan R."/>
        </authorList>
    </citation>
    <scope>NUCLEOTIDE SEQUENCE [LARGE SCALE GENOMIC DNA]</scope>
    <source>
        <strain evidence="1 2">DSM 22758</strain>
    </source>
</reference>